<dbReference type="EMBL" id="JACGWO010000001">
    <property type="protein sequence ID" value="KAK4439012.1"/>
    <property type="molecule type" value="Genomic_DNA"/>
</dbReference>
<reference evidence="2" key="1">
    <citation type="submission" date="2020-06" db="EMBL/GenBank/DDBJ databases">
        <authorList>
            <person name="Li T."/>
            <person name="Hu X."/>
            <person name="Zhang T."/>
            <person name="Song X."/>
            <person name="Zhang H."/>
            <person name="Dai N."/>
            <person name="Sheng W."/>
            <person name="Hou X."/>
            <person name="Wei L."/>
        </authorList>
    </citation>
    <scope>NUCLEOTIDE SEQUENCE</scope>
    <source>
        <strain evidence="2">3651</strain>
        <tissue evidence="2">Leaf</tissue>
    </source>
</reference>
<feature type="compositionally biased region" description="Basic and acidic residues" evidence="1">
    <location>
        <begin position="238"/>
        <end position="249"/>
    </location>
</feature>
<reference evidence="2" key="2">
    <citation type="journal article" date="2024" name="Plant">
        <title>Genomic evolution and insights into agronomic trait innovations of Sesamum species.</title>
        <authorList>
            <person name="Miao H."/>
            <person name="Wang L."/>
            <person name="Qu L."/>
            <person name="Liu H."/>
            <person name="Sun Y."/>
            <person name="Le M."/>
            <person name="Wang Q."/>
            <person name="Wei S."/>
            <person name="Zheng Y."/>
            <person name="Lin W."/>
            <person name="Duan Y."/>
            <person name="Cao H."/>
            <person name="Xiong S."/>
            <person name="Wang X."/>
            <person name="Wei L."/>
            <person name="Li C."/>
            <person name="Ma Q."/>
            <person name="Ju M."/>
            <person name="Zhao R."/>
            <person name="Li G."/>
            <person name="Mu C."/>
            <person name="Tian Q."/>
            <person name="Mei H."/>
            <person name="Zhang T."/>
            <person name="Gao T."/>
            <person name="Zhang H."/>
        </authorList>
    </citation>
    <scope>NUCLEOTIDE SEQUENCE</scope>
    <source>
        <strain evidence="2">3651</strain>
    </source>
</reference>
<evidence type="ECO:0000313" key="2">
    <source>
        <dbReference type="EMBL" id="KAK4439012.1"/>
    </source>
</evidence>
<proteinExistence type="predicted"/>
<feature type="region of interest" description="Disordered" evidence="1">
    <location>
        <begin position="155"/>
        <end position="174"/>
    </location>
</feature>
<organism evidence="2 3">
    <name type="scientific">Sesamum alatum</name>
    <dbReference type="NCBI Taxonomy" id="300844"/>
    <lineage>
        <taxon>Eukaryota</taxon>
        <taxon>Viridiplantae</taxon>
        <taxon>Streptophyta</taxon>
        <taxon>Embryophyta</taxon>
        <taxon>Tracheophyta</taxon>
        <taxon>Spermatophyta</taxon>
        <taxon>Magnoliopsida</taxon>
        <taxon>eudicotyledons</taxon>
        <taxon>Gunneridae</taxon>
        <taxon>Pentapetalae</taxon>
        <taxon>asterids</taxon>
        <taxon>lamiids</taxon>
        <taxon>Lamiales</taxon>
        <taxon>Pedaliaceae</taxon>
        <taxon>Sesamum</taxon>
    </lineage>
</organism>
<sequence>MTSRLEICAQTWNLVSSTSAGASSGSHGFRTTRFPQNEQGLVLKIRLRSPSLSRSTTVFWSMELVWVSGGIPHNLDKVVLIAFLLRGLSHKTLAMIGKCVDGFCSLREGSSSSENMISWVLSTILLMSSLVSIRGWDRRSKGGCRGVGVLGRGGGIAGGQKARSEKGGRGKGPWQMRVDLTLQKEGKPSIHRGNPTRERENGGMLQESLHAFVGRKSPSDKPKRRKIKKLNYYYREEAAGGPRESEGEMRRHKGGRGNRVRVFSRRETNIKESNGPGQASRFMGLSAMSRPNSKWANHPVGEH</sequence>
<evidence type="ECO:0000313" key="3">
    <source>
        <dbReference type="Proteomes" id="UP001293254"/>
    </source>
</evidence>
<feature type="region of interest" description="Disordered" evidence="1">
    <location>
        <begin position="238"/>
        <end position="303"/>
    </location>
</feature>
<name>A0AAE1YZK7_9LAMI</name>
<gene>
    <name evidence="2" type="ORF">Salat_0235900</name>
</gene>
<comment type="caution">
    <text evidence="2">The sequence shown here is derived from an EMBL/GenBank/DDBJ whole genome shotgun (WGS) entry which is preliminary data.</text>
</comment>
<protein>
    <submittedName>
        <fullName evidence="2">Uncharacterized protein</fullName>
    </submittedName>
</protein>
<dbReference type="AlphaFoldDB" id="A0AAE1YZK7"/>
<feature type="compositionally biased region" description="Basic residues" evidence="1">
    <location>
        <begin position="250"/>
        <end position="263"/>
    </location>
</feature>
<keyword evidence="3" id="KW-1185">Reference proteome</keyword>
<accession>A0AAE1YZK7</accession>
<dbReference type="Proteomes" id="UP001293254">
    <property type="component" value="Unassembled WGS sequence"/>
</dbReference>
<evidence type="ECO:0000256" key="1">
    <source>
        <dbReference type="SAM" id="MobiDB-lite"/>
    </source>
</evidence>